<dbReference type="Pfam" id="PF01047">
    <property type="entry name" value="MarR"/>
    <property type="match status" value="1"/>
</dbReference>
<dbReference type="SMART" id="SM00347">
    <property type="entry name" value="HTH_MARR"/>
    <property type="match status" value="1"/>
</dbReference>
<dbReference type="PROSITE" id="PS50995">
    <property type="entry name" value="HTH_MARR_2"/>
    <property type="match status" value="1"/>
</dbReference>
<dbReference type="InterPro" id="IPR000835">
    <property type="entry name" value="HTH_MarR-typ"/>
</dbReference>
<comment type="caution">
    <text evidence="2">The sequence shown here is derived from an EMBL/GenBank/DDBJ whole genome shotgun (WGS) entry which is preliminary data.</text>
</comment>
<protein>
    <submittedName>
        <fullName evidence="2">MarR family transcriptional regulator</fullName>
    </submittedName>
</protein>
<dbReference type="InterPro" id="IPR036390">
    <property type="entry name" value="WH_DNA-bd_sf"/>
</dbReference>
<sequence>MITMEESLSSPGYRLDDQVGYLLRKAYQNHIAICNAHDPCKLTPMQFSTLYRLATEPGPISQNALGRLVAMDAATTKGVVTRLKERGLIESRQDHKDRRRYILSTTPEGRRILAKAQPIMQHISRDTLAPLNEKEQKTLLALLRKLS</sequence>
<gene>
    <name evidence="2" type="ORF">D8I35_10830</name>
</gene>
<dbReference type="InterPro" id="IPR039422">
    <property type="entry name" value="MarR/SlyA-like"/>
</dbReference>
<dbReference type="GO" id="GO:0003700">
    <property type="term" value="F:DNA-binding transcription factor activity"/>
    <property type="evidence" value="ECO:0007669"/>
    <property type="project" value="InterPro"/>
</dbReference>
<evidence type="ECO:0000259" key="1">
    <source>
        <dbReference type="PROSITE" id="PS50995"/>
    </source>
</evidence>
<dbReference type="EMBL" id="RDQO01000003">
    <property type="protein sequence ID" value="RMX05676.1"/>
    <property type="molecule type" value="Genomic_DNA"/>
</dbReference>
<feature type="domain" description="HTH marR-type" evidence="1">
    <location>
        <begin position="16"/>
        <end position="147"/>
    </location>
</feature>
<dbReference type="InterPro" id="IPR036388">
    <property type="entry name" value="WH-like_DNA-bd_sf"/>
</dbReference>
<organism evidence="2 3">
    <name type="scientific">Corticibacter populi</name>
    <dbReference type="NCBI Taxonomy" id="1550736"/>
    <lineage>
        <taxon>Bacteria</taxon>
        <taxon>Pseudomonadati</taxon>
        <taxon>Pseudomonadota</taxon>
        <taxon>Betaproteobacteria</taxon>
        <taxon>Burkholderiales</taxon>
        <taxon>Comamonadaceae</taxon>
        <taxon>Corticibacter</taxon>
    </lineage>
</organism>
<dbReference type="SUPFAM" id="SSF46785">
    <property type="entry name" value="Winged helix' DNA-binding domain"/>
    <property type="match status" value="1"/>
</dbReference>
<name>A0A3M6QRL8_9BURK</name>
<dbReference type="OrthoDB" id="9787636at2"/>
<dbReference type="GO" id="GO:0006950">
    <property type="term" value="P:response to stress"/>
    <property type="evidence" value="ECO:0007669"/>
    <property type="project" value="TreeGrafter"/>
</dbReference>
<dbReference type="Proteomes" id="UP000278006">
    <property type="component" value="Unassembled WGS sequence"/>
</dbReference>
<dbReference type="AlphaFoldDB" id="A0A3M6QRL8"/>
<dbReference type="PANTHER" id="PTHR33164:SF95">
    <property type="entry name" value="TRANSCRIPTIONAL REGULATOR"/>
    <property type="match status" value="1"/>
</dbReference>
<dbReference type="PANTHER" id="PTHR33164">
    <property type="entry name" value="TRANSCRIPTIONAL REGULATOR, MARR FAMILY"/>
    <property type="match status" value="1"/>
</dbReference>
<keyword evidence="3" id="KW-1185">Reference proteome</keyword>
<accession>A0A3M6QRL8</accession>
<evidence type="ECO:0000313" key="3">
    <source>
        <dbReference type="Proteomes" id="UP000278006"/>
    </source>
</evidence>
<proteinExistence type="predicted"/>
<dbReference type="Gene3D" id="1.10.10.10">
    <property type="entry name" value="Winged helix-like DNA-binding domain superfamily/Winged helix DNA-binding domain"/>
    <property type="match status" value="1"/>
</dbReference>
<evidence type="ECO:0000313" key="2">
    <source>
        <dbReference type="EMBL" id="RMX05676.1"/>
    </source>
</evidence>
<reference evidence="2 3" key="1">
    <citation type="submission" date="2018-10" db="EMBL/GenBank/DDBJ databases">
        <title>Draft genome of Cortibacter populi DSM10536.</title>
        <authorList>
            <person name="Bernier A.-M."/>
            <person name="Bernard K."/>
        </authorList>
    </citation>
    <scope>NUCLEOTIDE SEQUENCE [LARGE SCALE GENOMIC DNA]</scope>
    <source>
        <strain evidence="2 3">DSM 105136</strain>
    </source>
</reference>
<dbReference type="PRINTS" id="PR00598">
    <property type="entry name" value="HTHMARR"/>
</dbReference>